<protein>
    <submittedName>
        <fullName evidence="7">MFS transporter, UMF1 family</fullName>
    </submittedName>
</protein>
<feature type="transmembrane region" description="Helical" evidence="6">
    <location>
        <begin position="179"/>
        <end position="200"/>
    </location>
</feature>
<feature type="transmembrane region" description="Helical" evidence="6">
    <location>
        <begin position="21"/>
        <end position="42"/>
    </location>
</feature>
<dbReference type="STRING" id="574651.SAMN04487968_12311"/>
<name>A0A1I1NYX7_9ACTN</name>
<keyword evidence="2" id="KW-0813">Transport</keyword>
<dbReference type="GO" id="GO:0012505">
    <property type="term" value="C:endomembrane system"/>
    <property type="evidence" value="ECO:0007669"/>
    <property type="project" value="UniProtKB-SubCell"/>
</dbReference>
<organism evidence="7 8">
    <name type="scientific">Nocardioides terrae</name>
    <dbReference type="NCBI Taxonomy" id="574651"/>
    <lineage>
        <taxon>Bacteria</taxon>
        <taxon>Bacillati</taxon>
        <taxon>Actinomycetota</taxon>
        <taxon>Actinomycetes</taxon>
        <taxon>Propionibacteriales</taxon>
        <taxon>Nocardioidaceae</taxon>
        <taxon>Nocardioides</taxon>
    </lineage>
</organism>
<dbReference type="SUPFAM" id="SSF103473">
    <property type="entry name" value="MFS general substrate transporter"/>
    <property type="match status" value="1"/>
</dbReference>
<comment type="subcellular location">
    <subcellularLocation>
        <location evidence="1">Endomembrane system</location>
        <topology evidence="1">Multi-pass membrane protein</topology>
    </subcellularLocation>
</comment>
<feature type="transmembrane region" description="Helical" evidence="6">
    <location>
        <begin position="206"/>
        <end position="225"/>
    </location>
</feature>
<dbReference type="InterPro" id="IPR050495">
    <property type="entry name" value="ATG22/LtaA_families"/>
</dbReference>
<feature type="transmembrane region" description="Helical" evidence="6">
    <location>
        <begin position="332"/>
        <end position="349"/>
    </location>
</feature>
<dbReference type="AlphaFoldDB" id="A0A1I1NYX7"/>
<dbReference type="InterPro" id="IPR036259">
    <property type="entry name" value="MFS_trans_sf"/>
</dbReference>
<gene>
    <name evidence="7" type="ORF">SAMN04487968_12311</name>
</gene>
<dbReference type="PANTHER" id="PTHR23519:SF1">
    <property type="entry name" value="AUTOPHAGY-RELATED PROTEIN 22"/>
    <property type="match status" value="1"/>
</dbReference>
<proteinExistence type="predicted"/>
<evidence type="ECO:0000313" key="7">
    <source>
        <dbReference type="EMBL" id="SFD02675.1"/>
    </source>
</evidence>
<keyword evidence="4 6" id="KW-1133">Transmembrane helix</keyword>
<dbReference type="EMBL" id="FOLB01000023">
    <property type="protein sequence ID" value="SFD02675.1"/>
    <property type="molecule type" value="Genomic_DNA"/>
</dbReference>
<keyword evidence="5 6" id="KW-0472">Membrane</keyword>
<feature type="transmembrane region" description="Helical" evidence="6">
    <location>
        <begin position="267"/>
        <end position="290"/>
    </location>
</feature>
<feature type="transmembrane region" description="Helical" evidence="6">
    <location>
        <begin position="302"/>
        <end position="320"/>
    </location>
</feature>
<evidence type="ECO:0000256" key="5">
    <source>
        <dbReference type="ARBA" id="ARBA00023136"/>
    </source>
</evidence>
<feature type="transmembrane region" description="Helical" evidence="6">
    <location>
        <begin position="355"/>
        <end position="375"/>
    </location>
</feature>
<keyword evidence="3 6" id="KW-0812">Transmembrane</keyword>
<dbReference type="RefSeq" id="WP_091126653.1">
    <property type="nucleotide sequence ID" value="NZ_FOLB01000023.1"/>
</dbReference>
<evidence type="ECO:0000256" key="2">
    <source>
        <dbReference type="ARBA" id="ARBA00022448"/>
    </source>
</evidence>
<feature type="transmembrane region" description="Helical" evidence="6">
    <location>
        <begin position="82"/>
        <end position="102"/>
    </location>
</feature>
<dbReference type="InterPro" id="IPR024671">
    <property type="entry name" value="Atg22-like"/>
</dbReference>
<dbReference type="PANTHER" id="PTHR23519">
    <property type="entry name" value="AUTOPHAGY-RELATED PROTEIN 22"/>
    <property type="match status" value="1"/>
</dbReference>
<dbReference type="Gene3D" id="1.20.1250.20">
    <property type="entry name" value="MFS general substrate transporter like domains"/>
    <property type="match status" value="1"/>
</dbReference>
<dbReference type="OrthoDB" id="9768783at2"/>
<keyword evidence="8" id="KW-1185">Reference proteome</keyword>
<evidence type="ECO:0000256" key="4">
    <source>
        <dbReference type="ARBA" id="ARBA00022989"/>
    </source>
</evidence>
<feature type="transmembrane region" description="Helical" evidence="6">
    <location>
        <begin position="139"/>
        <end position="158"/>
    </location>
</feature>
<evidence type="ECO:0000313" key="8">
    <source>
        <dbReference type="Proteomes" id="UP000198832"/>
    </source>
</evidence>
<feature type="transmembrane region" description="Helical" evidence="6">
    <location>
        <begin position="420"/>
        <end position="439"/>
    </location>
</feature>
<evidence type="ECO:0000256" key="6">
    <source>
        <dbReference type="SAM" id="Phobius"/>
    </source>
</evidence>
<dbReference type="Proteomes" id="UP000198832">
    <property type="component" value="Unassembled WGS sequence"/>
</dbReference>
<feature type="transmembrane region" description="Helical" evidence="6">
    <location>
        <begin position="395"/>
        <end position="414"/>
    </location>
</feature>
<feature type="transmembrane region" description="Helical" evidence="6">
    <location>
        <begin position="114"/>
        <end position="133"/>
    </location>
</feature>
<sequence>MTTPTPIADLEPVRRRAEQRAWYWYDWANSAFVTTTAAVLFAPYLTSVAEKAACGFVTDDDKGVKCTQDVHLLGLGISAGSLVFYIVTVATILSALVLPIVGAVADRSSDKPKLLGGFAWSGSVMAMLMFFVAGSDWQLGAVLLLLATLCLGASLVVYDSILVDIAEPDDRDRVSSRGWAFGYLGGGLLLAANFVLLSVLSDHTETAVRISLLSAGLWWAVFTIVPVRGVRARPPVNPVVERGGLLKASFGQLWATLKDLRRYPVTLTFLIAYLFYNDGIQTVIYAASVYGEKQLGFEKSTVLLAFLVVQFVGILGALGFARVAKRHGTYRVIMGGLLIWLLVVVAGWLTPADNVVLFLCLAVAIGIVLGGSQALSRSFYSQLIPRGREAEYFSLYQACERGTSWIGTLIFGLVHQWTDSYRPALLALMALFAIGLVFLSRVDPRRGIVEAGNVVPAVV</sequence>
<evidence type="ECO:0000256" key="3">
    <source>
        <dbReference type="ARBA" id="ARBA00022692"/>
    </source>
</evidence>
<accession>A0A1I1NYX7</accession>
<dbReference type="Pfam" id="PF11700">
    <property type="entry name" value="ATG22"/>
    <property type="match status" value="1"/>
</dbReference>
<reference evidence="7 8" key="1">
    <citation type="submission" date="2016-10" db="EMBL/GenBank/DDBJ databases">
        <authorList>
            <person name="de Groot N.N."/>
        </authorList>
    </citation>
    <scope>NUCLEOTIDE SEQUENCE [LARGE SCALE GENOMIC DNA]</scope>
    <source>
        <strain evidence="7 8">CGMCC 1.7056</strain>
    </source>
</reference>
<evidence type="ECO:0000256" key="1">
    <source>
        <dbReference type="ARBA" id="ARBA00004127"/>
    </source>
</evidence>